<feature type="domain" description="Myb-like" evidence="5">
    <location>
        <begin position="128"/>
        <end position="179"/>
    </location>
</feature>
<reference evidence="8" key="1">
    <citation type="journal article" date="2018" name="Nat. Microbiol.">
        <title>Leveraging single-cell genomics to expand the fungal tree of life.</title>
        <authorList>
            <person name="Ahrendt S.R."/>
            <person name="Quandt C.A."/>
            <person name="Ciobanu D."/>
            <person name="Clum A."/>
            <person name="Salamov A."/>
            <person name="Andreopoulos B."/>
            <person name="Cheng J.F."/>
            <person name="Woyke T."/>
            <person name="Pelin A."/>
            <person name="Henrissat B."/>
            <person name="Reynolds N.K."/>
            <person name="Benny G.L."/>
            <person name="Smith M.E."/>
            <person name="James T.Y."/>
            <person name="Grigoriev I.V."/>
        </authorList>
    </citation>
    <scope>NUCLEOTIDE SEQUENCE [LARGE SCALE GENOMIC DNA]</scope>
    <source>
        <strain evidence="8">Benny S71-1</strain>
    </source>
</reference>
<keyword evidence="4" id="KW-0539">Nucleus</keyword>
<dbReference type="PROSITE" id="PS51294">
    <property type="entry name" value="HTH_MYB"/>
    <property type="match status" value="4"/>
</dbReference>
<dbReference type="CDD" id="cd00167">
    <property type="entry name" value="SANT"/>
    <property type="match status" value="4"/>
</dbReference>
<dbReference type="GO" id="GO:0042795">
    <property type="term" value="P:snRNA transcription by RNA polymerase II"/>
    <property type="evidence" value="ECO:0007669"/>
    <property type="project" value="TreeGrafter"/>
</dbReference>
<feature type="non-terminal residue" evidence="7">
    <location>
        <position position="222"/>
    </location>
</feature>
<dbReference type="PANTHER" id="PTHR46621:SF1">
    <property type="entry name" value="SNRNA-ACTIVATING PROTEIN COMPLEX SUBUNIT 4"/>
    <property type="match status" value="1"/>
</dbReference>
<evidence type="ECO:0000259" key="6">
    <source>
        <dbReference type="PROSITE" id="PS51294"/>
    </source>
</evidence>
<dbReference type="GO" id="GO:0001006">
    <property type="term" value="F:RNA polymerase III type 3 promoter sequence-specific DNA binding"/>
    <property type="evidence" value="ECO:0007669"/>
    <property type="project" value="TreeGrafter"/>
</dbReference>
<dbReference type="GO" id="GO:0019185">
    <property type="term" value="C:snRNA-activating protein complex"/>
    <property type="evidence" value="ECO:0007669"/>
    <property type="project" value="TreeGrafter"/>
</dbReference>
<dbReference type="Proteomes" id="UP000278143">
    <property type="component" value="Unassembled WGS sequence"/>
</dbReference>
<sequence>LPNRTPAECMIRWVAHEHPLINKSEWSVEEDAMLRSIAKKHKERNWDRIALELKTNRTSWQCFKQYRSHLWEEQGRRKWTPEEDAILSQAVAMCGERNWQQGKHMDVATCFEHRTGQQCLHRWTKTLKPGMRKGRWSPEEDEALRSAVALHGASNWVKVAAHVMERSDVQCRERWTNVLDPSIARGQWHADEDARLLELVAKHGAHSWAAVAREMGIQRTDN</sequence>
<dbReference type="InterPro" id="IPR051575">
    <property type="entry name" value="Myb-like_DNA-bd"/>
</dbReference>
<feature type="domain" description="HTH myb-type" evidence="6">
    <location>
        <begin position="185"/>
        <end position="222"/>
    </location>
</feature>
<feature type="domain" description="Myb-like" evidence="5">
    <location>
        <begin position="180"/>
        <end position="222"/>
    </location>
</feature>
<dbReference type="Gene3D" id="1.10.10.60">
    <property type="entry name" value="Homeodomain-like"/>
    <property type="match status" value="4"/>
</dbReference>
<dbReference type="FunFam" id="1.10.10.60:FF:000016">
    <property type="entry name" value="Transcriptional activator Myb isoform A"/>
    <property type="match status" value="1"/>
</dbReference>
<evidence type="ECO:0000256" key="1">
    <source>
        <dbReference type="ARBA" id="ARBA00023015"/>
    </source>
</evidence>
<protein>
    <submittedName>
        <fullName evidence="7">Homeodomain-like protein</fullName>
    </submittedName>
</protein>
<keyword evidence="2 7" id="KW-0238">DNA-binding</keyword>
<dbReference type="SMART" id="SM00717">
    <property type="entry name" value="SANT"/>
    <property type="match status" value="4"/>
</dbReference>
<dbReference type="Pfam" id="PF13921">
    <property type="entry name" value="Myb_DNA-bind_6"/>
    <property type="match status" value="1"/>
</dbReference>
<dbReference type="InterPro" id="IPR001005">
    <property type="entry name" value="SANT/Myb"/>
</dbReference>
<evidence type="ECO:0000256" key="2">
    <source>
        <dbReference type="ARBA" id="ARBA00023125"/>
    </source>
</evidence>
<evidence type="ECO:0000256" key="3">
    <source>
        <dbReference type="ARBA" id="ARBA00023163"/>
    </source>
</evidence>
<name>A0A4P9Z404_9FUNG</name>
<feature type="domain" description="HTH myb-type" evidence="6">
    <location>
        <begin position="76"/>
        <end position="127"/>
    </location>
</feature>
<dbReference type="GO" id="GO:0000978">
    <property type="term" value="F:RNA polymerase II cis-regulatory region sequence-specific DNA binding"/>
    <property type="evidence" value="ECO:0007669"/>
    <property type="project" value="TreeGrafter"/>
</dbReference>
<organism evidence="7 8">
    <name type="scientific">Syncephalis pseudoplumigaleata</name>
    <dbReference type="NCBI Taxonomy" id="1712513"/>
    <lineage>
        <taxon>Eukaryota</taxon>
        <taxon>Fungi</taxon>
        <taxon>Fungi incertae sedis</taxon>
        <taxon>Zoopagomycota</taxon>
        <taxon>Zoopagomycotina</taxon>
        <taxon>Zoopagomycetes</taxon>
        <taxon>Zoopagales</taxon>
        <taxon>Piptocephalidaceae</taxon>
        <taxon>Syncephalis</taxon>
    </lineage>
</organism>
<keyword evidence="1" id="KW-0805">Transcription regulation</keyword>
<dbReference type="InterPro" id="IPR017930">
    <property type="entry name" value="Myb_dom"/>
</dbReference>
<keyword evidence="8" id="KW-1185">Reference proteome</keyword>
<dbReference type="PROSITE" id="PS50090">
    <property type="entry name" value="MYB_LIKE"/>
    <property type="match status" value="4"/>
</dbReference>
<gene>
    <name evidence="7" type="ORF">SYNPS1DRAFT_2975</name>
</gene>
<dbReference type="AlphaFoldDB" id="A0A4P9Z404"/>
<dbReference type="PANTHER" id="PTHR46621">
    <property type="entry name" value="SNRNA-ACTIVATING PROTEIN COMPLEX SUBUNIT 4"/>
    <property type="match status" value="1"/>
</dbReference>
<evidence type="ECO:0000313" key="8">
    <source>
        <dbReference type="Proteomes" id="UP000278143"/>
    </source>
</evidence>
<evidence type="ECO:0000259" key="5">
    <source>
        <dbReference type="PROSITE" id="PS50090"/>
    </source>
</evidence>
<keyword evidence="7" id="KW-0371">Homeobox</keyword>
<feature type="non-terminal residue" evidence="7">
    <location>
        <position position="1"/>
    </location>
</feature>
<dbReference type="SUPFAM" id="SSF46689">
    <property type="entry name" value="Homeodomain-like"/>
    <property type="match status" value="4"/>
</dbReference>
<dbReference type="EMBL" id="KZ989394">
    <property type="protein sequence ID" value="RKP26551.1"/>
    <property type="molecule type" value="Genomic_DNA"/>
</dbReference>
<proteinExistence type="predicted"/>
<feature type="domain" description="HTH myb-type" evidence="6">
    <location>
        <begin position="18"/>
        <end position="74"/>
    </location>
</feature>
<accession>A0A4P9Z404</accession>
<feature type="domain" description="Myb-like" evidence="5">
    <location>
        <begin position="18"/>
        <end position="70"/>
    </location>
</feature>
<dbReference type="InterPro" id="IPR009057">
    <property type="entry name" value="Homeodomain-like_sf"/>
</dbReference>
<dbReference type="Pfam" id="PF00249">
    <property type="entry name" value="Myb_DNA-binding"/>
    <property type="match status" value="3"/>
</dbReference>
<feature type="domain" description="Myb-like" evidence="5">
    <location>
        <begin position="71"/>
        <end position="127"/>
    </location>
</feature>
<feature type="domain" description="HTH myb-type" evidence="6">
    <location>
        <begin position="128"/>
        <end position="183"/>
    </location>
</feature>
<keyword evidence="3" id="KW-0804">Transcription</keyword>
<dbReference type="GO" id="GO:0042796">
    <property type="term" value="P:snRNA transcription by RNA polymerase III"/>
    <property type="evidence" value="ECO:0007669"/>
    <property type="project" value="TreeGrafter"/>
</dbReference>
<dbReference type="OrthoDB" id="2143914at2759"/>
<evidence type="ECO:0000256" key="4">
    <source>
        <dbReference type="ARBA" id="ARBA00023242"/>
    </source>
</evidence>
<evidence type="ECO:0000313" key="7">
    <source>
        <dbReference type="EMBL" id="RKP26551.1"/>
    </source>
</evidence>